<evidence type="ECO:0000313" key="2">
    <source>
        <dbReference type="EMBL" id="KIZ00292.1"/>
    </source>
</evidence>
<proteinExistence type="predicted"/>
<keyword evidence="3" id="KW-1185">Reference proteome</keyword>
<evidence type="ECO:0000313" key="3">
    <source>
        <dbReference type="Proteomes" id="UP000054498"/>
    </source>
</evidence>
<dbReference type="EMBL" id="KK101599">
    <property type="protein sequence ID" value="KIZ00292.1"/>
    <property type="molecule type" value="Genomic_DNA"/>
</dbReference>
<feature type="compositionally biased region" description="Gly residues" evidence="1">
    <location>
        <begin position="8"/>
        <end position="18"/>
    </location>
</feature>
<gene>
    <name evidence="2" type="ORF">MNEG_7673</name>
</gene>
<feature type="region of interest" description="Disordered" evidence="1">
    <location>
        <begin position="1"/>
        <end position="33"/>
    </location>
</feature>
<dbReference type="RefSeq" id="XP_013899311.1">
    <property type="nucleotide sequence ID" value="XM_014043857.1"/>
</dbReference>
<dbReference type="KEGG" id="mng:MNEG_7673"/>
<sequence length="214" mass="21222">MPRPLRLGVGGGGDGGGAATEEEEEAGGGQLPSGCQMDQGLLVGLLSCIPPISLGEVIASTITPDSDSGGAAAAGEPGDVLDVAPPAVLAGALCFAGVLSDEAAGDEDEVGARAWGSLALEGLRPGMGSLNTAGLWSALHGAALLGLNPSPAWLVEWCGAADAAGAWTVADAGLGVALMLMAEAQWGQSEEEDEALRGCVGSVLWRTKEWMDSG</sequence>
<organism evidence="2 3">
    <name type="scientific">Monoraphidium neglectum</name>
    <dbReference type="NCBI Taxonomy" id="145388"/>
    <lineage>
        <taxon>Eukaryota</taxon>
        <taxon>Viridiplantae</taxon>
        <taxon>Chlorophyta</taxon>
        <taxon>core chlorophytes</taxon>
        <taxon>Chlorophyceae</taxon>
        <taxon>CS clade</taxon>
        <taxon>Sphaeropleales</taxon>
        <taxon>Selenastraceae</taxon>
        <taxon>Monoraphidium</taxon>
    </lineage>
</organism>
<accession>A0A0D2MHX2</accession>
<evidence type="ECO:0000256" key="1">
    <source>
        <dbReference type="SAM" id="MobiDB-lite"/>
    </source>
</evidence>
<dbReference type="Proteomes" id="UP000054498">
    <property type="component" value="Unassembled WGS sequence"/>
</dbReference>
<name>A0A0D2MHX2_9CHLO</name>
<reference evidence="2 3" key="1">
    <citation type="journal article" date="2013" name="BMC Genomics">
        <title>Reconstruction of the lipid metabolism for the microalga Monoraphidium neglectum from its genome sequence reveals characteristics suitable for biofuel production.</title>
        <authorList>
            <person name="Bogen C."/>
            <person name="Al-Dilaimi A."/>
            <person name="Albersmeier A."/>
            <person name="Wichmann J."/>
            <person name="Grundmann M."/>
            <person name="Rupp O."/>
            <person name="Lauersen K.J."/>
            <person name="Blifernez-Klassen O."/>
            <person name="Kalinowski J."/>
            <person name="Goesmann A."/>
            <person name="Mussgnug J.H."/>
            <person name="Kruse O."/>
        </authorList>
    </citation>
    <scope>NUCLEOTIDE SEQUENCE [LARGE SCALE GENOMIC DNA]</scope>
    <source>
        <strain evidence="2 3">SAG 48.87</strain>
    </source>
</reference>
<protein>
    <submittedName>
        <fullName evidence="2">Uncharacterized protein</fullName>
    </submittedName>
</protein>
<dbReference type="AlphaFoldDB" id="A0A0D2MHX2"/>
<dbReference type="GeneID" id="25740549"/>